<evidence type="ECO:0000256" key="1">
    <source>
        <dbReference type="SAM" id="MobiDB-lite"/>
    </source>
</evidence>
<gene>
    <name evidence="2" type="ORF">TTAC_LOCUS2691</name>
</gene>
<feature type="region of interest" description="Disordered" evidence="1">
    <location>
        <begin position="1"/>
        <end position="22"/>
    </location>
</feature>
<organism evidence="4">
    <name type="scientific">Hydatigena taeniaeformis</name>
    <name type="common">Feline tapeworm</name>
    <name type="synonym">Taenia taeniaeformis</name>
    <dbReference type="NCBI Taxonomy" id="6205"/>
    <lineage>
        <taxon>Eukaryota</taxon>
        <taxon>Metazoa</taxon>
        <taxon>Spiralia</taxon>
        <taxon>Lophotrochozoa</taxon>
        <taxon>Platyhelminthes</taxon>
        <taxon>Cestoda</taxon>
        <taxon>Eucestoda</taxon>
        <taxon>Cyclophyllidea</taxon>
        <taxon>Taeniidae</taxon>
        <taxon>Hydatigera</taxon>
    </lineage>
</organism>
<dbReference type="STRING" id="6205.A0A0R3WPL6"/>
<reference evidence="4" key="1">
    <citation type="submission" date="2017-02" db="UniProtKB">
        <authorList>
            <consortium name="WormBaseParasite"/>
        </authorList>
    </citation>
    <scope>IDENTIFICATION</scope>
</reference>
<dbReference type="OrthoDB" id="6249223at2759"/>
<evidence type="ECO:0000313" key="3">
    <source>
        <dbReference type="Proteomes" id="UP000274429"/>
    </source>
</evidence>
<evidence type="ECO:0000313" key="4">
    <source>
        <dbReference type="WBParaSite" id="TTAC_0000270601-mRNA-1"/>
    </source>
</evidence>
<reference evidence="2 3" key="2">
    <citation type="submission" date="2018-11" db="EMBL/GenBank/DDBJ databases">
        <authorList>
            <consortium name="Pathogen Informatics"/>
        </authorList>
    </citation>
    <scope>NUCLEOTIDE SEQUENCE [LARGE SCALE GENOMIC DNA]</scope>
</reference>
<dbReference type="Proteomes" id="UP000274429">
    <property type="component" value="Unassembled WGS sequence"/>
</dbReference>
<protein>
    <submittedName>
        <fullName evidence="2 4">Uncharacterized protein</fullName>
    </submittedName>
</protein>
<dbReference type="EMBL" id="UYWX01001383">
    <property type="protein sequence ID" value="VDM20893.1"/>
    <property type="molecule type" value="Genomic_DNA"/>
</dbReference>
<proteinExistence type="predicted"/>
<evidence type="ECO:0000313" key="2">
    <source>
        <dbReference type="EMBL" id="VDM20893.1"/>
    </source>
</evidence>
<sequence length="236" mass="26236">MAATFKPRLESDLSDTVPQGQNHHSRYCGGYQCIKTNGTLTHSFSTEDGQMAIANRGYKMDHNKEDEVDDASPQLEDVEALIRGYSHSHKLEDEDEVLEGDGNVNDCDDYDDDDENVINGSSPILLSECPEFQAYLQPLQVSSHEDNPILNDEDEIVFGFVPLKNKNLSPQNKEERDNESVLWELIEAEAEALCLSEKGIACCQRNAVAPSPTKRTSGHNLSKVGANNFSTYLLLI</sequence>
<name>A0A0R3WPL6_HYDTA</name>
<dbReference type="WBParaSite" id="TTAC_0000270601-mRNA-1">
    <property type="protein sequence ID" value="TTAC_0000270601-mRNA-1"/>
    <property type="gene ID" value="TTAC_0000270601"/>
</dbReference>
<accession>A0A0R3WPL6</accession>
<dbReference type="AlphaFoldDB" id="A0A0R3WPL6"/>
<keyword evidence="3" id="KW-1185">Reference proteome</keyword>